<dbReference type="Proteomes" id="UP000318711">
    <property type="component" value="Unassembled WGS sequence"/>
</dbReference>
<sequence length="134" mass="14865">MNDEGKLIELLEENRQRLGLRWAFIRGLMTALGITIGFAILTTIAGWLISKTGFFGSLGINIKTIADVLTASQNCAQSRLAWPGLKPISFREGVLKIKAGNSAEANDWKMEEREIIIKINRVIGQEAVKRLIIV</sequence>
<keyword evidence="1" id="KW-1133">Transmembrane helix</keyword>
<dbReference type="EMBL" id="VMGL01000014">
    <property type="protein sequence ID" value="TSC97110.1"/>
    <property type="molecule type" value="Genomic_DNA"/>
</dbReference>
<feature type="transmembrane region" description="Helical" evidence="1">
    <location>
        <begin position="23"/>
        <end position="49"/>
    </location>
</feature>
<evidence type="ECO:0000256" key="1">
    <source>
        <dbReference type="SAM" id="Phobius"/>
    </source>
</evidence>
<keyword evidence="1" id="KW-0812">Transmembrane</keyword>
<dbReference type="AlphaFoldDB" id="A0A554LW63"/>
<name>A0A554LW63_9BACT</name>
<gene>
    <name evidence="2" type="ORF">CEN88_164</name>
</gene>
<proteinExistence type="predicted"/>
<organism evidence="2 3">
    <name type="scientific">Candidatus Berkelbacteria bacterium Licking1014_2</name>
    <dbReference type="NCBI Taxonomy" id="2017146"/>
    <lineage>
        <taxon>Bacteria</taxon>
        <taxon>Candidatus Berkelbacteria</taxon>
    </lineage>
</organism>
<reference evidence="2 3" key="1">
    <citation type="submission" date="2017-07" db="EMBL/GenBank/DDBJ databases">
        <title>Mechanisms for carbon and nitrogen cycling indicate functional differentiation within the Candidate Phyla Radiation.</title>
        <authorList>
            <person name="Danczak R.E."/>
            <person name="Johnston M.D."/>
            <person name="Kenah C."/>
            <person name="Slattery M."/>
            <person name="Wrighton K.C."/>
            <person name="Wilkins M.J."/>
        </authorList>
    </citation>
    <scope>NUCLEOTIDE SEQUENCE [LARGE SCALE GENOMIC DNA]</scope>
    <source>
        <strain evidence="2">Licking1014_2</strain>
    </source>
</reference>
<keyword evidence="1" id="KW-0472">Membrane</keyword>
<protein>
    <submittedName>
        <fullName evidence="2">Uncharacterized protein</fullName>
    </submittedName>
</protein>
<accession>A0A554LW63</accession>
<comment type="caution">
    <text evidence="2">The sequence shown here is derived from an EMBL/GenBank/DDBJ whole genome shotgun (WGS) entry which is preliminary data.</text>
</comment>
<evidence type="ECO:0000313" key="2">
    <source>
        <dbReference type="EMBL" id="TSC97110.1"/>
    </source>
</evidence>
<evidence type="ECO:0000313" key="3">
    <source>
        <dbReference type="Proteomes" id="UP000318711"/>
    </source>
</evidence>